<proteinExistence type="predicted"/>
<sequence length="175" mass="19275">MTDGFGRPEQVPAVSFGARLVGSAGFMALFREGMALVEETAAYLDGDGRAESRSLGRPESIAYATESMRLTTRLMQVASWLLVQRAVNEGEMSSDQARDEKRKVKLSAIASTLAPEMFERLPVRLRDLVERTARLQERVQVLDAQLDGRSAGEETAGNPLEGQMELLRQAFGGRR</sequence>
<gene>
    <name evidence="1" type="ORF">DI565_01845</name>
</gene>
<comment type="caution">
    <text evidence="1">The sequence shown here is derived from an EMBL/GenBank/DDBJ whole genome shotgun (WGS) entry which is preliminary data.</text>
</comment>
<evidence type="ECO:0000313" key="1">
    <source>
        <dbReference type="EMBL" id="PZQ19149.1"/>
    </source>
</evidence>
<dbReference type="Gene3D" id="1.10.8.930">
    <property type="entry name" value="Protein of unknown function DUF1465"/>
    <property type="match status" value="1"/>
</dbReference>
<accession>A0A2W5KSP0</accession>
<name>A0A2W5KSP0_ANCNO</name>
<dbReference type="EMBL" id="QFPN01000001">
    <property type="protein sequence ID" value="PZQ19149.1"/>
    <property type="molecule type" value="Genomic_DNA"/>
</dbReference>
<dbReference type="Proteomes" id="UP000249577">
    <property type="component" value="Unassembled WGS sequence"/>
</dbReference>
<evidence type="ECO:0000313" key="2">
    <source>
        <dbReference type="Proteomes" id="UP000249577"/>
    </source>
</evidence>
<dbReference type="InterPro" id="IPR010848">
    <property type="entry name" value="DUF1465"/>
</dbReference>
<reference evidence="1 2" key="1">
    <citation type="submission" date="2017-08" db="EMBL/GenBank/DDBJ databases">
        <title>Infants hospitalized years apart are colonized by the same room-sourced microbial strains.</title>
        <authorList>
            <person name="Brooks B."/>
            <person name="Olm M.R."/>
            <person name="Firek B.A."/>
            <person name="Baker R."/>
            <person name="Thomas B.C."/>
            <person name="Morowitz M.J."/>
            <person name="Banfield J.F."/>
        </authorList>
    </citation>
    <scope>NUCLEOTIDE SEQUENCE [LARGE SCALE GENOMIC DNA]</scope>
    <source>
        <strain evidence="1">S2_005_003_R2_43</strain>
    </source>
</reference>
<dbReference type="InterPro" id="IPR038301">
    <property type="entry name" value="AraC-like_sf"/>
</dbReference>
<protein>
    <submittedName>
        <fullName evidence="1">DUF1465 domain-containing protein</fullName>
    </submittedName>
</protein>
<dbReference type="AlphaFoldDB" id="A0A2W5KSP0"/>
<dbReference type="Pfam" id="PF07323">
    <property type="entry name" value="DUF1465"/>
    <property type="match status" value="1"/>
</dbReference>
<organism evidence="1 2">
    <name type="scientific">Ancylobacter novellus</name>
    <name type="common">Thiobacillus novellus</name>
    <dbReference type="NCBI Taxonomy" id="921"/>
    <lineage>
        <taxon>Bacteria</taxon>
        <taxon>Pseudomonadati</taxon>
        <taxon>Pseudomonadota</taxon>
        <taxon>Alphaproteobacteria</taxon>
        <taxon>Hyphomicrobiales</taxon>
        <taxon>Xanthobacteraceae</taxon>
        <taxon>Ancylobacter</taxon>
    </lineage>
</organism>